<feature type="transmembrane region" description="Helical" evidence="1">
    <location>
        <begin position="74"/>
        <end position="92"/>
    </location>
</feature>
<gene>
    <name evidence="2" type="ORF">ACFQWG_00135</name>
    <name evidence="3" type="ORF">ACFQWG_13645</name>
</gene>
<feature type="transmembrane region" description="Helical" evidence="1">
    <location>
        <begin position="6"/>
        <end position="29"/>
    </location>
</feature>
<feature type="transmembrane region" description="Helical" evidence="1">
    <location>
        <begin position="36"/>
        <end position="62"/>
    </location>
</feature>
<feature type="transmembrane region" description="Helical" evidence="1">
    <location>
        <begin position="121"/>
        <end position="146"/>
    </location>
</feature>
<reference evidence="3" key="3">
    <citation type="submission" date="2024-09" db="EMBL/GenBank/DDBJ databases">
        <authorList>
            <person name="Sun Q."/>
            <person name="Mori K."/>
        </authorList>
    </citation>
    <scope>NUCLEOTIDE SEQUENCE</scope>
    <source>
        <strain evidence="3">CCUG 56698</strain>
    </source>
</reference>
<evidence type="ECO:0000256" key="1">
    <source>
        <dbReference type="SAM" id="Phobius"/>
    </source>
</evidence>
<proteinExistence type="predicted"/>
<evidence type="ECO:0000313" key="2">
    <source>
        <dbReference type="EMBL" id="MFC7579644.1"/>
    </source>
</evidence>
<feature type="transmembrane region" description="Helical" evidence="1">
    <location>
        <begin position="199"/>
        <end position="223"/>
    </location>
</feature>
<accession>A0ABW2SQA0</accession>
<organism evidence="3 4">
    <name type="scientific">Schaalia naturae</name>
    <dbReference type="NCBI Taxonomy" id="635203"/>
    <lineage>
        <taxon>Bacteria</taxon>
        <taxon>Bacillati</taxon>
        <taxon>Actinomycetota</taxon>
        <taxon>Actinomycetes</taxon>
        <taxon>Actinomycetales</taxon>
        <taxon>Actinomycetaceae</taxon>
        <taxon>Schaalia</taxon>
    </lineage>
</organism>
<reference evidence="4" key="2">
    <citation type="journal article" date="2019" name="Int. J. Syst. Evol. Microbiol.">
        <title>The Global Catalogue of Microorganisms (GCM) 10K type strain sequencing project: providing services to taxonomists for standard genome sequencing and annotation.</title>
        <authorList>
            <consortium name="The Broad Institute Genomics Platform"/>
            <consortium name="The Broad Institute Genome Sequencing Center for Infectious Disease"/>
            <person name="Wu L."/>
            <person name="Ma J."/>
        </authorList>
    </citation>
    <scope>NUCLEOTIDE SEQUENCE [LARGE SCALE GENOMIC DNA]</scope>
    <source>
        <strain evidence="4">CCUG 56698</strain>
    </source>
</reference>
<reference evidence="3" key="1">
    <citation type="journal article" date="2014" name="Int. J. Syst. Evol. Microbiol.">
        <title>Complete genome of a new Firmicutes species belonging to the dominant human colonic microbiota ('Ruminococcus bicirculans') reveals two chromosomes and a selective capacity to utilize plant glucans.</title>
        <authorList>
            <consortium name="NISC Comparative Sequencing Program"/>
            <person name="Wegmann U."/>
            <person name="Louis P."/>
            <person name="Goesmann A."/>
            <person name="Henrissat B."/>
            <person name="Duncan S.H."/>
            <person name="Flint H.J."/>
        </authorList>
    </citation>
    <scope>NUCLEOTIDE SEQUENCE</scope>
    <source>
        <strain evidence="3">CCUG 56698</strain>
    </source>
</reference>
<keyword evidence="1" id="KW-0472">Membrane</keyword>
<sequence>MDLILIAAGLGVAGVDVLGVVLAVTALRIGATRRSLALFAGTVFVGTVLVGTVSSLFLGALVTDAAGLLGGVSNKIWVIVEAVAVGLLWFWAARRWRRRSTAAPGKPENSPRAERWAGRSLLGAGILFSLSALTDPSYLALIALSGHNGSIPTVVGAQVLWILVSQAPLFVFTGAFLAGGAQRLTAWFDRIQSRYGARLSGLLTAVIALAGLVLTVDLAGFLLTGEWLLD</sequence>
<dbReference type="EMBL" id="JBHTEF010000001">
    <property type="protein sequence ID" value="MFC7582232.1"/>
    <property type="molecule type" value="Genomic_DNA"/>
</dbReference>
<keyword evidence="1" id="KW-1133">Transmembrane helix</keyword>
<dbReference type="EMBL" id="JBHTEF010000001">
    <property type="protein sequence ID" value="MFC7579644.1"/>
    <property type="molecule type" value="Genomic_DNA"/>
</dbReference>
<comment type="caution">
    <text evidence="3">The sequence shown here is derived from an EMBL/GenBank/DDBJ whole genome shotgun (WGS) entry which is preliminary data.</text>
</comment>
<keyword evidence="4" id="KW-1185">Reference proteome</keyword>
<name>A0ABW2SQA0_9ACTO</name>
<evidence type="ECO:0000313" key="4">
    <source>
        <dbReference type="Proteomes" id="UP001596527"/>
    </source>
</evidence>
<protein>
    <recommendedName>
        <fullName evidence="5">Sap, sulfolipid-1-addressing protein</fullName>
    </recommendedName>
</protein>
<keyword evidence="1" id="KW-0812">Transmembrane</keyword>
<evidence type="ECO:0008006" key="5">
    <source>
        <dbReference type="Google" id="ProtNLM"/>
    </source>
</evidence>
<feature type="transmembrane region" description="Helical" evidence="1">
    <location>
        <begin position="158"/>
        <end position="178"/>
    </location>
</feature>
<dbReference type="Proteomes" id="UP001596527">
    <property type="component" value="Unassembled WGS sequence"/>
</dbReference>
<evidence type="ECO:0000313" key="3">
    <source>
        <dbReference type="EMBL" id="MFC7582232.1"/>
    </source>
</evidence>
<dbReference type="RefSeq" id="WP_380971044.1">
    <property type="nucleotide sequence ID" value="NZ_JBHTEF010000001.1"/>
</dbReference>